<dbReference type="AlphaFoldDB" id="A0A399ED23"/>
<evidence type="ECO:0000313" key="2">
    <source>
        <dbReference type="EMBL" id="RIH82235.1"/>
    </source>
</evidence>
<name>A0A399ED23_9DEIN</name>
<dbReference type="Pfam" id="PF05982">
    <property type="entry name" value="Sbt_1"/>
    <property type="match status" value="1"/>
</dbReference>
<feature type="transmembrane region" description="Helical" evidence="1">
    <location>
        <begin position="199"/>
        <end position="219"/>
    </location>
</feature>
<protein>
    <submittedName>
        <fullName evidence="2">Na+-dependent bicarbonate transporter superfamily protein</fullName>
    </submittedName>
</protein>
<feature type="transmembrane region" description="Helical" evidence="1">
    <location>
        <begin position="291"/>
        <end position="315"/>
    </location>
</feature>
<organism evidence="2 3">
    <name type="scientific">Calidithermus roseus</name>
    <dbReference type="NCBI Taxonomy" id="1644118"/>
    <lineage>
        <taxon>Bacteria</taxon>
        <taxon>Thermotogati</taxon>
        <taxon>Deinococcota</taxon>
        <taxon>Deinococci</taxon>
        <taxon>Thermales</taxon>
        <taxon>Thermaceae</taxon>
        <taxon>Calidithermus</taxon>
    </lineage>
</organism>
<dbReference type="EMBL" id="QWLA01000114">
    <property type="protein sequence ID" value="RIH82235.1"/>
    <property type="molecule type" value="Genomic_DNA"/>
</dbReference>
<feature type="transmembrane region" description="Helical" evidence="1">
    <location>
        <begin position="66"/>
        <end position="88"/>
    </location>
</feature>
<sequence length="322" mass="33607">METLELVRLNLLSPMVLAFALGIVATLVHSDLKIPEALYTALSIYLLLAIGLKGGAELSITPLAAFWKPALVTLGLGVVTPLLAYAVLRRLGRFDVADAAAIAAHYGSVSAVTFIACLTFLQAVGIPYEGFMPTLVAILEVPAIVIALLIARQRLGGAETLGEAIREVFSGKSILLLVGGLVIGFFSGKQGLEQVAPLFVEPFKGVLVLFLLEMGMVAAKRLRDLRKAGGFLVAFGLLMPVLQGALGVCLGSWAGLSLGGATVLGTMAASASYIAAPAAVRIALPQANPSYYLTAALGITFPFNLTLGIPLYFALSRLFHGG</sequence>
<feature type="transmembrane region" description="Helical" evidence="1">
    <location>
        <begin position="262"/>
        <end position="284"/>
    </location>
</feature>
<keyword evidence="1" id="KW-1133">Transmembrane helix</keyword>
<dbReference type="Proteomes" id="UP000265341">
    <property type="component" value="Unassembled WGS sequence"/>
</dbReference>
<gene>
    <name evidence="2" type="ORF">Mrose_03431</name>
</gene>
<evidence type="ECO:0000256" key="1">
    <source>
        <dbReference type="SAM" id="Phobius"/>
    </source>
</evidence>
<accession>A0A399ED23</accession>
<feature type="transmembrane region" description="Helical" evidence="1">
    <location>
        <begin position="231"/>
        <end position="256"/>
    </location>
</feature>
<reference evidence="2 3" key="1">
    <citation type="submission" date="2018-08" db="EMBL/GenBank/DDBJ databases">
        <title>Meiothermus roseus NBRC 110900 genome sequencing project.</title>
        <authorList>
            <person name="Da Costa M.S."/>
            <person name="Albuquerque L."/>
            <person name="Raposo P."/>
            <person name="Froufe H.J.C."/>
            <person name="Barroso C.S."/>
            <person name="Egas C."/>
        </authorList>
    </citation>
    <scope>NUCLEOTIDE SEQUENCE [LARGE SCALE GENOMIC DNA]</scope>
    <source>
        <strain evidence="2 3">NBRC 110900</strain>
    </source>
</reference>
<feature type="transmembrane region" description="Helical" evidence="1">
    <location>
        <begin position="130"/>
        <end position="149"/>
    </location>
</feature>
<comment type="caution">
    <text evidence="2">The sequence shown here is derived from an EMBL/GenBank/DDBJ whole genome shotgun (WGS) entry which is preliminary data.</text>
</comment>
<feature type="transmembrane region" description="Helical" evidence="1">
    <location>
        <begin position="100"/>
        <end position="124"/>
    </location>
</feature>
<keyword evidence="3" id="KW-1185">Reference proteome</keyword>
<feature type="transmembrane region" description="Helical" evidence="1">
    <location>
        <begin position="169"/>
        <end position="187"/>
    </location>
</feature>
<keyword evidence="1" id="KW-0812">Transmembrane</keyword>
<keyword evidence="1" id="KW-0472">Membrane</keyword>
<feature type="transmembrane region" description="Helical" evidence="1">
    <location>
        <begin position="12"/>
        <end position="30"/>
    </location>
</feature>
<dbReference type="RefSeq" id="WP_119280426.1">
    <property type="nucleotide sequence ID" value="NZ_QWLA01000114.1"/>
</dbReference>
<proteinExistence type="predicted"/>
<evidence type="ECO:0000313" key="3">
    <source>
        <dbReference type="Proteomes" id="UP000265341"/>
    </source>
</evidence>
<dbReference type="InterPro" id="IPR010293">
    <property type="entry name" value="Sbt_1"/>
</dbReference>
<dbReference type="PANTHER" id="PTHR40400:SF1">
    <property type="entry name" value="SLR1512 PROTEIN"/>
    <property type="match status" value="1"/>
</dbReference>
<dbReference type="PANTHER" id="PTHR40400">
    <property type="entry name" value="SLR1512 PROTEIN"/>
    <property type="match status" value="1"/>
</dbReference>
<dbReference type="OrthoDB" id="345121at2"/>